<evidence type="ECO:0000256" key="1">
    <source>
        <dbReference type="ARBA" id="ARBA00022630"/>
    </source>
</evidence>
<evidence type="ECO:0000259" key="5">
    <source>
        <dbReference type="Pfam" id="PF00296"/>
    </source>
</evidence>
<protein>
    <submittedName>
        <fullName evidence="6">F420-dependent oxidoreductase-like protein</fullName>
    </submittedName>
</protein>
<proteinExistence type="predicted"/>
<organism evidence="6 7">
    <name type="scientific">Tepidiforma thermophila (strain KCTC 52669 / CGMCC 1.13589 / G233)</name>
    <dbReference type="NCBI Taxonomy" id="2761530"/>
    <lineage>
        <taxon>Bacteria</taxon>
        <taxon>Bacillati</taxon>
        <taxon>Chloroflexota</taxon>
        <taxon>Tepidiformia</taxon>
        <taxon>Tepidiformales</taxon>
        <taxon>Tepidiformaceae</taxon>
        <taxon>Tepidiforma</taxon>
    </lineage>
</organism>
<keyword evidence="3" id="KW-0560">Oxidoreductase</keyword>
<evidence type="ECO:0000256" key="4">
    <source>
        <dbReference type="ARBA" id="ARBA00023033"/>
    </source>
</evidence>
<feature type="domain" description="Luciferase-like" evidence="5">
    <location>
        <begin position="7"/>
        <end position="259"/>
    </location>
</feature>
<dbReference type="PANTHER" id="PTHR42847">
    <property type="entry name" value="ALKANESULFONATE MONOOXYGENASE"/>
    <property type="match status" value="1"/>
</dbReference>
<keyword evidence="2" id="KW-0288">FMN</keyword>
<dbReference type="Pfam" id="PF00296">
    <property type="entry name" value="Bac_luciferase"/>
    <property type="match status" value="1"/>
</dbReference>
<evidence type="ECO:0000256" key="2">
    <source>
        <dbReference type="ARBA" id="ARBA00022643"/>
    </source>
</evidence>
<evidence type="ECO:0000256" key="3">
    <source>
        <dbReference type="ARBA" id="ARBA00023002"/>
    </source>
</evidence>
<dbReference type="InterPro" id="IPR019952">
    <property type="entry name" value="F420_OxRdatse_Rv1855c_pred"/>
</dbReference>
<comment type="caution">
    <text evidence="6">The sequence shown here is derived from an EMBL/GenBank/DDBJ whole genome shotgun (WGS) entry which is preliminary data.</text>
</comment>
<dbReference type="Gene3D" id="3.20.20.30">
    <property type="entry name" value="Luciferase-like domain"/>
    <property type="match status" value="1"/>
</dbReference>
<sequence length="311" mass="34537">MNFGLHIGQQNITIDELRRLWRWADTAGFDWVDVWDHFYEAPPVDGNGSCFEATTCMAAMACDTSNVRIGVLVLGMGYRHPAVLANALCTIDHLSGGRLEIGLGAGWHEPEYRAYGIPFPPIKERLDMLEEGVQVIRLLTTQERSDFDGRFFRLANAACNPKPMQARPRIWVGGNGEKRTLRIAARHADGWNTPYTSPEEFARLSSVLDRWCETEGRDPATIERTVNLSFHMAAAPSDLPRVEAQYRQAWGPAAESMRARGVVTGLPGQAIDLVGRYRDAGAARVNIAIRPSVDWDALAAWTTEVIRAFAG</sequence>
<dbReference type="RefSeq" id="WP_098504084.1">
    <property type="nucleotide sequence ID" value="NZ_PDJQ01000001.1"/>
</dbReference>
<dbReference type="GO" id="GO:0008726">
    <property type="term" value="F:alkanesulfonate monooxygenase activity"/>
    <property type="evidence" value="ECO:0007669"/>
    <property type="project" value="TreeGrafter"/>
</dbReference>
<accession>A0A2A9HG04</accession>
<dbReference type="InterPro" id="IPR050172">
    <property type="entry name" value="SsuD_RutA_monooxygenase"/>
</dbReference>
<dbReference type="GO" id="GO:0046306">
    <property type="term" value="P:alkanesulfonate catabolic process"/>
    <property type="evidence" value="ECO:0007669"/>
    <property type="project" value="TreeGrafter"/>
</dbReference>
<reference evidence="6 7" key="1">
    <citation type="submission" date="2017-09" db="EMBL/GenBank/DDBJ databases">
        <title>Sequencing the genomes of two abundant thermophiles in Great Basin hot springs: Thermocrinis jamiesonii and novel Chloroflexi Thermoflexus hugenholtzii.</title>
        <authorList>
            <person name="Hedlund B."/>
        </authorList>
    </citation>
    <scope>NUCLEOTIDE SEQUENCE [LARGE SCALE GENOMIC DNA]</scope>
    <source>
        <strain evidence="6 7">G233</strain>
    </source>
</reference>
<keyword evidence="1" id="KW-0285">Flavoprotein</keyword>
<dbReference type="AlphaFoldDB" id="A0A2A9HG04"/>
<keyword evidence="7" id="KW-1185">Reference proteome</keyword>
<dbReference type="SUPFAM" id="SSF51679">
    <property type="entry name" value="Bacterial luciferase-like"/>
    <property type="match status" value="1"/>
</dbReference>
<evidence type="ECO:0000313" key="7">
    <source>
        <dbReference type="Proteomes" id="UP000223071"/>
    </source>
</evidence>
<evidence type="ECO:0000313" key="6">
    <source>
        <dbReference type="EMBL" id="PFG74718.1"/>
    </source>
</evidence>
<dbReference type="NCBIfam" id="TIGR03560">
    <property type="entry name" value="F420_Rv1855c"/>
    <property type="match status" value="1"/>
</dbReference>
<dbReference type="Proteomes" id="UP000223071">
    <property type="component" value="Unassembled WGS sequence"/>
</dbReference>
<dbReference type="PANTHER" id="PTHR42847:SF8">
    <property type="entry name" value="CONSERVED PROTEIN"/>
    <property type="match status" value="1"/>
</dbReference>
<keyword evidence="4" id="KW-0503">Monooxygenase</keyword>
<dbReference type="InterPro" id="IPR011251">
    <property type="entry name" value="Luciferase-like_dom"/>
</dbReference>
<gene>
    <name evidence="6" type="ORF">A9A59_1959</name>
</gene>
<dbReference type="EMBL" id="PDJQ01000001">
    <property type="protein sequence ID" value="PFG74718.1"/>
    <property type="molecule type" value="Genomic_DNA"/>
</dbReference>
<name>A0A2A9HG04_TEPT2</name>
<dbReference type="InterPro" id="IPR036661">
    <property type="entry name" value="Luciferase-like_sf"/>
</dbReference>